<dbReference type="Proteomes" id="UP001156940">
    <property type="component" value="Unassembled WGS sequence"/>
</dbReference>
<name>A0ABT6J7I8_9GAMM</name>
<dbReference type="RefSeq" id="WP_280573773.1">
    <property type="nucleotide sequence ID" value="NZ_JARXRM010000026.1"/>
</dbReference>
<feature type="chain" id="PRO_5045801097" evidence="1">
    <location>
        <begin position="21"/>
        <end position="397"/>
    </location>
</feature>
<keyword evidence="3" id="KW-1185">Reference proteome</keyword>
<reference evidence="2 3" key="1">
    <citation type="submission" date="2023-04" db="EMBL/GenBank/DDBJ databases">
        <title>Luteimonas endophyticus RD2P54.</title>
        <authorList>
            <person name="Sun J.-Q."/>
        </authorList>
    </citation>
    <scope>NUCLEOTIDE SEQUENCE [LARGE SCALE GENOMIC DNA]</scope>
    <source>
        <strain evidence="2 3">RD2P54</strain>
    </source>
</reference>
<evidence type="ECO:0000256" key="1">
    <source>
        <dbReference type="SAM" id="SignalP"/>
    </source>
</evidence>
<feature type="signal peptide" evidence="1">
    <location>
        <begin position="1"/>
        <end position="20"/>
    </location>
</feature>
<comment type="caution">
    <text evidence="2">The sequence shown here is derived from an EMBL/GenBank/DDBJ whole genome shotgun (WGS) entry which is preliminary data.</text>
</comment>
<dbReference type="Pfam" id="PF07396">
    <property type="entry name" value="Porin_O_P"/>
    <property type="match status" value="1"/>
</dbReference>
<dbReference type="InterPro" id="IPR010870">
    <property type="entry name" value="Porin_O/P"/>
</dbReference>
<accession>A0ABT6J7I8</accession>
<dbReference type="Gene3D" id="2.40.160.10">
    <property type="entry name" value="Porin"/>
    <property type="match status" value="1"/>
</dbReference>
<protein>
    <submittedName>
        <fullName evidence="2">Porin</fullName>
    </submittedName>
</protein>
<dbReference type="InterPro" id="IPR023614">
    <property type="entry name" value="Porin_dom_sf"/>
</dbReference>
<dbReference type="SUPFAM" id="SSF56935">
    <property type="entry name" value="Porins"/>
    <property type="match status" value="1"/>
</dbReference>
<proteinExistence type="predicted"/>
<evidence type="ECO:0000313" key="2">
    <source>
        <dbReference type="EMBL" id="MDH5822790.1"/>
    </source>
</evidence>
<organism evidence="2 3">
    <name type="scientific">Luteimonas endophytica</name>
    <dbReference type="NCBI Taxonomy" id="3042023"/>
    <lineage>
        <taxon>Bacteria</taxon>
        <taxon>Pseudomonadati</taxon>
        <taxon>Pseudomonadota</taxon>
        <taxon>Gammaproteobacteria</taxon>
        <taxon>Lysobacterales</taxon>
        <taxon>Lysobacteraceae</taxon>
        <taxon>Luteimonas</taxon>
    </lineage>
</organism>
<keyword evidence="1" id="KW-0732">Signal</keyword>
<dbReference type="EMBL" id="JARXRM010000026">
    <property type="protein sequence ID" value="MDH5822790.1"/>
    <property type="molecule type" value="Genomic_DNA"/>
</dbReference>
<gene>
    <name evidence="2" type="ORF">QFW77_07255</name>
</gene>
<evidence type="ECO:0000313" key="3">
    <source>
        <dbReference type="Proteomes" id="UP001156940"/>
    </source>
</evidence>
<sequence length="397" mass="42624">MKSLLAMGIAAAMLSGPALAAADAGAPGARVWPPAATFADGTELSATGNVAYDYNGFSGDDDGSAAFDDAHAWRRKEFGLALKRKGVYELGAGFDFESRTWMDVGLKLETSAFAGRDLGKLRLGQSKVPLGFEGNTATRHSAFLENSLATQAFYQGRRIGLDWTLDRPHAVFNAGYYRGDLQGGNAGRTASVRGAWVPLREPGRVLHLGASATRETPDSRIGEDGARMPASVRWRAKPEAALTSVRLVDSGALPGVDAIDRQGLELLWIAGPWSVQGEYLRQSTSLEGALPTYSTDGYYVFASWVLTGESRGYSGGGASNPKPTGRLGALELLARYSHLDLDDGDIAGGSQRNRTLGANWYLGKHFKFQLNYIDVRAERGTATADPDIVEMRTQFSF</sequence>